<dbReference type="GO" id="GO:0005524">
    <property type="term" value="F:ATP binding"/>
    <property type="evidence" value="ECO:0007669"/>
    <property type="project" value="UniProtKB-KW"/>
</dbReference>
<dbReference type="EMBL" id="QVEU01000001">
    <property type="protein sequence ID" value="RGB77891.1"/>
    <property type="molecule type" value="Genomic_DNA"/>
</dbReference>
<keyword evidence="5" id="KW-0067">ATP-binding</keyword>
<dbReference type="GO" id="GO:0051191">
    <property type="term" value="P:prosthetic group biosynthetic process"/>
    <property type="evidence" value="ECO:0007669"/>
    <property type="project" value="TreeGrafter"/>
</dbReference>
<dbReference type="EC" id="2.4.2.52" evidence="2"/>
<evidence type="ECO:0000256" key="2">
    <source>
        <dbReference type="ARBA" id="ARBA00012074"/>
    </source>
</evidence>
<gene>
    <name evidence="6" type="ORF">DXA39_00095</name>
</gene>
<dbReference type="RefSeq" id="WP_117519902.1">
    <property type="nucleotide sequence ID" value="NZ_JAGGLS010000001.1"/>
</dbReference>
<evidence type="ECO:0000256" key="1">
    <source>
        <dbReference type="ARBA" id="ARBA00001210"/>
    </source>
</evidence>
<keyword evidence="7" id="KW-1185">Reference proteome</keyword>
<protein>
    <recommendedName>
        <fullName evidence="2">triphosphoribosyl-dephospho-CoA synthase</fullName>
        <ecNumber evidence="2">2.4.2.52</ecNumber>
    </recommendedName>
</protein>
<evidence type="ECO:0000256" key="4">
    <source>
        <dbReference type="ARBA" id="ARBA00022741"/>
    </source>
</evidence>
<accession>A0A3E2TKI6</accession>
<evidence type="ECO:0000256" key="3">
    <source>
        <dbReference type="ARBA" id="ARBA00022679"/>
    </source>
</evidence>
<organism evidence="6 7">
    <name type="scientific">Anaerococcus nagyae</name>
    <dbReference type="NCBI Taxonomy" id="1755241"/>
    <lineage>
        <taxon>Bacteria</taxon>
        <taxon>Bacillati</taxon>
        <taxon>Bacillota</taxon>
        <taxon>Tissierellia</taxon>
        <taxon>Tissierellales</taxon>
        <taxon>Peptoniphilaceae</taxon>
        <taxon>Anaerococcus</taxon>
    </lineage>
</organism>
<dbReference type="AlphaFoldDB" id="A0A3E2TKI6"/>
<name>A0A3E2TKI6_9FIRM</name>
<dbReference type="PANTHER" id="PTHR30201:SF2">
    <property type="entry name" value="2-(5''-TRIPHOSPHORIBOSYL)-3'-DEPHOSPHOCOENZYME-A SYNTHASE"/>
    <property type="match status" value="1"/>
</dbReference>
<dbReference type="Pfam" id="PF01874">
    <property type="entry name" value="CitG"/>
    <property type="match status" value="1"/>
</dbReference>
<dbReference type="GO" id="GO:0046917">
    <property type="term" value="F:triphosphoribosyl-dephospho-CoA synthase activity"/>
    <property type="evidence" value="ECO:0007669"/>
    <property type="project" value="UniProtKB-EC"/>
</dbReference>
<reference evidence="6 7" key="1">
    <citation type="submission" date="2018-08" db="EMBL/GenBank/DDBJ databases">
        <title>A genome reference for cultivated species of the human gut microbiota.</title>
        <authorList>
            <person name="Zou Y."/>
            <person name="Xue W."/>
            <person name="Luo G."/>
        </authorList>
    </citation>
    <scope>NUCLEOTIDE SEQUENCE [LARGE SCALE GENOMIC DNA]</scope>
    <source>
        <strain evidence="6 7">OF01-3</strain>
    </source>
</reference>
<dbReference type="PANTHER" id="PTHR30201">
    <property type="entry name" value="TRIPHOSPHORIBOSYL-DEPHOSPHO-COA SYNTHASE"/>
    <property type="match status" value="1"/>
</dbReference>
<dbReference type="Gene3D" id="1.10.4200.10">
    <property type="entry name" value="Triphosphoribosyl-dephospho-CoA protein"/>
    <property type="match status" value="2"/>
</dbReference>
<dbReference type="InterPro" id="IPR002736">
    <property type="entry name" value="CitG"/>
</dbReference>
<evidence type="ECO:0000313" key="7">
    <source>
        <dbReference type="Proteomes" id="UP000261011"/>
    </source>
</evidence>
<comment type="catalytic activity">
    <reaction evidence="1">
        <text>3'-dephospho-CoA + ATP = 2'-(5''-triphospho-alpha-D-ribosyl)-3'-dephospho-CoA + adenine</text>
        <dbReference type="Rhea" id="RHEA:15117"/>
        <dbReference type="ChEBI" id="CHEBI:16708"/>
        <dbReference type="ChEBI" id="CHEBI:30616"/>
        <dbReference type="ChEBI" id="CHEBI:57328"/>
        <dbReference type="ChEBI" id="CHEBI:61378"/>
        <dbReference type="EC" id="2.4.2.52"/>
    </reaction>
</comment>
<evidence type="ECO:0000256" key="5">
    <source>
        <dbReference type="ARBA" id="ARBA00022840"/>
    </source>
</evidence>
<dbReference type="OrthoDB" id="114886at2"/>
<evidence type="ECO:0000313" key="6">
    <source>
        <dbReference type="EMBL" id="RGB77891.1"/>
    </source>
</evidence>
<keyword evidence="3" id="KW-0808">Transferase</keyword>
<comment type="caution">
    <text evidence="6">The sequence shown here is derived from an EMBL/GenBank/DDBJ whole genome shotgun (WGS) entry which is preliminary data.</text>
</comment>
<keyword evidence="4" id="KW-0547">Nucleotide-binding</keyword>
<sequence>MRDIKKYTCALKKSIDKELSRKYGFGCVTYYSKGSHEDMDWTLFNKSANAICLAFEETEWQNISDFYDLRQRGIDIEKTMFASTNNINTHKGLIFLQLFLAYSYVYEKKWKDLENFIKTFASPLLKDYKTEFKAMFWDNNGLRDIRNYPLTGYKEIISITNYIYNKDISDTSLTLYLIANVDDTTTFHRSNLDTLRYVQNKASNIADIKDPDIYQDKLEELNNYYISNNISSGGIADLFTTIRTLEFLRKDFDGKNLSQKNK</sequence>
<dbReference type="Proteomes" id="UP000261011">
    <property type="component" value="Unassembled WGS sequence"/>
</dbReference>
<proteinExistence type="predicted"/>